<sequence length="151" mass="18069">MNNLPLSIDYNYILNNFLGSWIVQKSIFIFQTRNIYKYEKKITIKEKNNLDGIYTLKFYRLTNKETYFSSYISSNRKYVNKINILKKNKNIYTINYINNNIIKISHKSNNNTIYNEYIYNINSSFNIIIGILKINNIYLSTSFTSYIKTNL</sequence>
<reference evidence="1" key="1">
    <citation type="journal article" date="2017" name="J. Phycol.">
        <title>Analysis of chloroplast genomes and a supermatrix inform reclassification of the Rhodomelaceae (Rhodophyta).</title>
        <authorList>
            <person name="Diaz-Tapia P."/>
            <person name="Maggs C.A."/>
            <person name="West J.A."/>
            <person name="Verbruggen H."/>
        </authorList>
    </citation>
    <scope>NUCLEOTIDE SEQUENCE</scope>
    <source>
        <strain evidence="1">PD1676</strain>
    </source>
</reference>
<keyword evidence="1" id="KW-0934">Plastid</keyword>
<dbReference type="RefSeq" id="YP_009399088.1">
    <property type="nucleotide sequence ID" value="NC_035295.1"/>
</dbReference>
<name>A0A1Z1MRU4_9FLOR</name>
<organism evidence="1">
    <name type="scientific">Taenioma perpusillum</name>
    <dbReference type="NCBI Taxonomy" id="210852"/>
    <lineage>
        <taxon>Eukaryota</taxon>
        <taxon>Rhodophyta</taxon>
        <taxon>Florideophyceae</taxon>
        <taxon>Rhodymeniophycidae</taxon>
        <taxon>Ceramiales</taxon>
        <taxon>Delesseriaceae</taxon>
        <taxon>Taenioma</taxon>
    </lineage>
</organism>
<dbReference type="AlphaFoldDB" id="A0A1Z1MRU4"/>
<proteinExistence type="predicted"/>
<dbReference type="EMBL" id="MF101452">
    <property type="protein sequence ID" value="ARW68485.1"/>
    <property type="molecule type" value="Genomic_DNA"/>
</dbReference>
<evidence type="ECO:0000313" key="1">
    <source>
        <dbReference type="EMBL" id="ARW68485.1"/>
    </source>
</evidence>
<gene>
    <name evidence="1" type="primary">ycf58</name>
</gene>
<geneLocation type="chloroplast" evidence="1"/>
<protein>
    <submittedName>
        <fullName evidence="1">Uncharacterized protein</fullName>
    </submittedName>
</protein>
<accession>A0A1Z1MRU4</accession>
<keyword evidence="1" id="KW-0150">Chloroplast</keyword>
<dbReference type="GeneID" id="33361728"/>